<dbReference type="InterPro" id="IPR016163">
    <property type="entry name" value="Ald_DH_C"/>
</dbReference>
<dbReference type="Gene3D" id="3.40.309.10">
    <property type="entry name" value="Aldehyde Dehydrogenase, Chain A, domain 2"/>
    <property type="match status" value="1"/>
</dbReference>
<dbReference type="InterPro" id="IPR015590">
    <property type="entry name" value="Aldehyde_DH_dom"/>
</dbReference>
<organism evidence="5 6">
    <name type="scientific">Oceanospirillum sediminis</name>
    <dbReference type="NCBI Taxonomy" id="2760088"/>
    <lineage>
        <taxon>Bacteria</taxon>
        <taxon>Pseudomonadati</taxon>
        <taxon>Pseudomonadota</taxon>
        <taxon>Gammaproteobacteria</taxon>
        <taxon>Oceanospirillales</taxon>
        <taxon>Oceanospirillaceae</taxon>
        <taxon>Oceanospirillum</taxon>
    </lineage>
</organism>
<dbReference type="InterPro" id="IPR016162">
    <property type="entry name" value="Ald_DH_N"/>
</dbReference>
<evidence type="ECO:0000259" key="4">
    <source>
        <dbReference type="Pfam" id="PF00171"/>
    </source>
</evidence>
<proteinExistence type="inferred from homology"/>
<dbReference type="Proteomes" id="UP000565262">
    <property type="component" value="Unassembled WGS sequence"/>
</dbReference>
<comment type="similarity">
    <text evidence="1">Belongs to the aldehyde dehydrogenase family.</text>
</comment>
<dbReference type="FunFam" id="3.40.605.10:FF:000007">
    <property type="entry name" value="NAD/NADP-dependent betaine aldehyde dehydrogenase"/>
    <property type="match status" value="1"/>
</dbReference>
<dbReference type="CDD" id="cd07097">
    <property type="entry name" value="ALDH_KGSADH-YcbD"/>
    <property type="match status" value="1"/>
</dbReference>
<keyword evidence="3" id="KW-0520">NAD</keyword>
<keyword evidence="6" id="KW-1185">Reference proteome</keyword>
<dbReference type="AlphaFoldDB" id="A0A839ISY2"/>
<dbReference type="PANTHER" id="PTHR43521:SF1">
    <property type="entry name" value="ALPHA-AMINOADIPIC SEMIALDEHYDE DEHYDROGENASE"/>
    <property type="match status" value="1"/>
</dbReference>
<comment type="caution">
    <text evidence="5">The sequence shown here is derived from an EMBL/GenBank/DDBJ whole genome shotgun (WGS) entry which is preliminary data.</text>
</comment>
<feature type="domain" description="Aldehyde dehydrogenase" evidence="4">
    <location>
        <begin position="21"/>
        <end position="483"/>
    </location>
</feature>
<evidence type="ECO:0000313" key="6">
    <source>
        <dbReference type="Proteomes" id="UP000565262"/>
    </source>
</evidence>
<dbReference type="RefSeq" id="WP_182809571.1">
    <property type="nucleotide sequence ID" value="NZ_JACJFM010000019.1"/>
</dbReference>
<dbReference type="EMBL" id="JACJFM010000019">
    <property type="protein sequence ID" value="MBB1487790.1"/>
    <property type="molecule type" value="Genomic_DNA"/>
</dbReference>
<dbReference type="Gene3D" id="3.40.605.10">
    <property type="entry name" value="Aldehyde Dehydrogenase, Chain A, domain 1"/>
    <property type="match status" value="1"/>
</dbReference>
<accession>A0A839ISY2</accession>
<evidence type="ECO:0000256" key="1">
    <source>
        <dbReference type="ARBA" id="ARBA00009986"/>
    </source>
</evidence>
<dbReference type="SUPFAM" id="SSF53720">
    <property type="entry name" value="ALDH-like"/>
    <property type="match status" value="1"/>
</dbReference>
<dbReference type="PANTHER" id="PTHR43521">
    <property type="entry name" value="ALPHA-AMINOADIPIC SEMIALDEHYDE DEHYDROGENASE"/>
    <property type="match status" value="1"/>
</dbReference>
<protein>
    <submittedName>
        <fullName evidence="5">Aldehyde dehydrogenase family protein</fullName>
    </submittedName>
</protein>
<dbReference type="GO" id="GO:0004029">
    <property type="term" value="F:aldehyde dehydrogenase (NAD+) activity"/>
    <property type="evidence" value="ECO:0007669"/>
    <property type="project" value="InterPro"/>
</dbReference>
<evidence type="ECO:0000313" key="5">
    <source>
        <dbReference type="EMBL" id="MBB1487790.1"/>
    </source>
</evidence>
<name>A0A839ISY2_9GAMM</name>
<dbReference type="InterPro" id="IPR016161">
    <property type="entry name" value="Ald_DH/histidinol_DH"/>
</dbReference>
<keyword evidence="2" id="KW-0560">Oxidoreductase</keyword>
<evidence type="ECO:0000256" key="3">
    <source>
        <dbReference type="ARBA" id="ARBA00023027"/>
    </source>
</evidence>
<reference evidence="5 6" key="1">
    <citation type="submission" date="2020-08" db="EMBL/GenBank/DDBJ databases">
        <title>Oceanospirillum sp. nov. isolated from marine sediment.</title>
        <authorList>
            <person name="Ji X."/>
        </authorList>
    </citation>
    <scope>NUCLEOTIDE SEQUENCE [LARGE SCALE GENOMIC DNA]</scope>
    <source>
        <strain evidence="5 6">D5</strain>
    </source>
</reference>
<dbReference type="InterPro" id="IPR044638">
    <property type="entry name" value="ALDH7A1-like"/>
</dbReference>
<evidence type="ECO:0000256" key="2">
    <source>
        <dbReference type="ARBA" id="ARBA00023002"/>
    </source>
</evidence>
<dbReference type="Pfam" id="PF00171">
    <property type="entry name" value="Aldedh"/>
    <property type="match status" value="1"/>
</dbReference>
<sequence>MTTNTNTGSDQVFRNYIGGEWVEGNKGSVANISPADTSDVIGHYAQADKAQTEAAIAAAEQGQIEWAKSGLEQRYSVLMAIGDELIARKDELGEILAREEGKTLAEGIGETYRSGQFFHYYAAEVLRQMGETAESVRPGIEIETRREPVGVVGIITPWNFPTATGAWKIAPALAFGNAVVWKPANQVPASAWALTEIISRQNLPAGTLNLVMGPGAEVGDVMINSRGINALTFTGSLETGRKVAAATAVNLVKCQLEMGSKNALVVLDDADLDNAVECAVNGAFGGTGQKCTASSRLIVTEGIHDRFVEAVVERMKKLVIGHPLKEGVHIGAVADARQMEQNLAYLELAKKEGGKLVYGGEVLNEDTEGYYMQPALFTETTNQMTINREEAFAPIACVIKVKDYDEALATLNDTNFGLTGGICTESLKYASDFKRNAKTGCVMVNLPTAGTDYHVPFGGRKDSSFGPREQGSYAREFYTVVKTTYIRP</sequence>
<gene>
    <name evidence="5" type="ORF">H4O21_14355</name>
</gene>